<feature type="domain" description="Cupin type-1" evidence="13">
    <location>
        <begin position="391"/>
        <end position="537"/>
    </location>
</feature>
<feature type="chain" id="PRO_5018809936" evidence="11">
    <location>
        <begin position="24"/>
        <end position="563"/>
    </location>
</feature>
<comment type="subcellular location">
    <subcellularLocation>
        <location evidence="1">Endoplasmic reticulum</location>
    </subcellularLocation>
    <subcellularLocation>
        <location evidence="2">Protein storage vacuole</location>
    </subcellularLocation>
</comment>
<keyword evidence="5" id="KW-0926">Vacuole</keyword>
<dbReference type="PROSITE" id="PS51257">
    <property type="entry name" value="PROKAR_LIPOPROTEIN"/>
    <property type="match status" value="1"/>
</dbReference>
<feature type="region of interest" description="Disordered" evidence="12">
    <location>
        <begin position="266"/>
        <end position="375"/>
    </location>
</feature>
<dbReference type="GO" id="GO:0045735">
    <property type="term" value="F:nutrient reservoir activity"/>
    <property type="evidence" value="ECO:0007669"/>
    <property type="project" value="UniProtKB-KW"/>
</dbReference>
<dbReference type="CDD" id="cd02243">
    <property type="entry name" value="cupin_11S_legumin_C"/>
    <property type="match status" value="1"/>
</dbReference>
<evidence type="ECO:0000256" key="10">
    <source>
        <dbReference type="ARBA" id="ARBA00023157"/>
    </source>
</evidence>
<dbReference type="InterPro" id="IPR022379">
    <property type="entry name" value="11S_seedstore_CS"/>
</dbReference>
<feature type="region of interest" description="Disordered" evidence="12">
    <location>
        <begin position="109"/>
        <end position="136"/>
    </location>
</feature>
<dbReference type="Pfam" id="PF00190">
    <property type="entry name" value="Cupin_1"/>
    <property type="match status" value="2"/>
</dbReference>
<dbReference type="InterPro" id="IPR011051">
    <property type="entry name" value="RmlC_Cupin_sf"/>
</dbReference>
<dbReference type="SUPFAM" id="SSF51182">
    <property type="entry name" value="RmlC-like cupins"/>
    <property type="match status" value="1"/>
</dbReference>
<evidence type="ECO:0000256" key="3">
    <source>
        <dbReference type="ARBA" id="ARBA00007178"/>
    </source>
</evidence>
<evidence type="ECO:0000259" key="13">
    <source>
        <dbReference type="SMART" id="SM00835"/>
    </source>
</evidence>
<evidence type="ECO:0000256" key="4">
    <source>
        <dbReference type="ARBA" id="ARBA00011818"/>
    </source>
</evidence>
<dbReference type="InterPro" id="IPR050253">
    <property type="entry name" value="Seed_Storage-Functional"/>
</dbReference>
<evidence type="ECO:0000256" key="11">
    <source>
        <dbReference type="RuleBase" id="RU003681"/>
    </source>
</evidence>
<evidence type="ECO:0000256" key="8">
    <source>
        <dbReference type="ARBA" id="ARBA00022824"/>
    </source>
</evidence>
<dbReference type="Proteomes" id="UP000289340">
    <property type="component" value="Chromosome 10"/>
</dbReference>
<feature type="compositionally biased region" description="Basic and acidic residues" evidence="12">
    <location>
        <begin position="364"/>
        <end position="375"/>
    </location>
</feature>
<feature type="signal peptide" evidence="11">
    <location>
        <begin position="1"/>
        <end position="23"/>
    </location>
</feature>
<comment type="similarity">
    <text evidence="3 11">Belongs to the 11S seed storage protein (globulins) family.</text>
</comment>
<evidence type="ECO:0000313" key="14">
    <source>
        <dbReference type="EMBL" id="RZB85541.1"/>
    </source>
</evidence>
<feature type="compositionally biased region" description="Acidic residues" evidence="12">
    <location>
        <begin position="279"/>
        <end position="294"/>
    </location>
</feature>
<keyword evidence="6 11" id="KW-0732">Signal</keyword>
<evidence type="ECO:0000256" key="5">
    <source>
        <dbReference type="ARBA" id="ARBA00022554"/>
    </source>
</evidence>
<accession>A0A445IHI2</accession>
<comment type="caution">
    <text evidence="14">The sequence shown here is derived from an EMBL/GenBank/DDBJ whole genome shotgun (WGS) entry which is preliminary data.</text>
</comment>
<dbReference type="PRINTS" id="PR00439">
    <property type="entry name" value="11SGLOBULIN"/>
</dbReference>
<dbReference type="InterPro" id="IPR006045">
    <property type="entry name" value="Cupin_1"/>
</dbReference>
<name>A0A445IHI2_GLYSO</name>
<comment type="function">
    <text evidence="11">This protein found in the seeds of many leguminous and non-leguminous plants is the source of sulfur-containing amino acids in seed meals.</text>
</comment>
<dbReference type="Gene3D" id="2.60.120.10">
    <property type="entry name" value="Jelly Rolls"/>
    <property type="match status" value="2"/>
</dbReference>
<reference evidence="14 15" key="1">
    <citation type="submission" date="2018-09" db="EMBL/GenBank/DDBJ databases">
        <title>A high-quality reference genome of wild soybean provides a powerful tool to mine soybean genomes.</title>
        <authorList>
            <person name="Xie M."/>
            <person name="Chung C.Y.L."/>
            <person name="Li M.-W."/>
            <person name="Wong F.-L."/>
            <person name="Chan T.-F."/>
            <person name="Lam H.-M."/>
        </authorList>
    </citation>
    <scope>NUCLEOTIDE SEQUENCE [LARGE SCALE GENOMIC DNA]</scope>
    <source>
        <strain evidence="15">cv. W05</strain>
        <tissue evidence="14">Hypocotyl of etiolated seedlings</tissue>
    </source>
</reference>
<dbReference type="GO" id="GO:0005783">
    <property type="term" value="C:endoplasmic reticulum"/>
    <property type="evidence" value="ECO:0007669"/>
    <property type="project" value="UniProtKB-SubCell"/>
</dbReference>
<dbReference type="AlphaFoldDB" id="A0A445IHI2"/>
<dbReference type="FunFam" id="2.60.120.10:FF:000073">
    <property type="entry name" value="Glycinin G1"/>
    <property type="match status" value="1"/>
</dbReference>
<dbReference type="EMBL" id="QZWG01000010">
    <property type="protein sequence ID" value="RZB85541.1"/>
    <property type="molecule type" value="Genomic_DNA"/>
</dbReference>
<dbReference type="PANTHER" id="PTHR31189">
    <property type="entry name" value="OS03G0336100 PROTEIN-RELATED"/>
    <property type="match status" value="1"/>
</dbReference>
<evidence type="ECO:0000256" key="2">
    <source>
        <dbReference type="ARBA" id="ARBA00004558"/>
    </source>
</evidence>
<dbReference type="SMART" id="SM00835">
    <property type="entry name" value="Cupin_1"/>
    <property type="match status" value="2"/>
</dbReference>
<dbReference type="InterPro" id="IPR006044">
    <property type="entry name" value="11S_seedstore_pln"/>
</dbReference>
<dbReference type="CDD" id="cd02242">
    <property type="entry name" value="cupin_11S_legumin_N"/>
    <property type="match status" value="1"/>
</dbReference>
<dbReference type="PROSITE" id="PS00305">
    <property type="entry name" value="11S_SEED_STORAGE"/>
    <property type="match status" value="1"/>
</dbReference>
<comment type="function">
    <text evidence="11">Seed storage protein.</text>
</comment>
<feature type="compositionally biased region" description="Basic and acidic residues" evidence="12">
    <location>
        <begin position="347"/>
        <end position="356"/>
    </location>
</feature>
<evidence type="ECO:0000256" key="7">
    <source>
        <dbReference type="ARBA" id="ARBA00022761"/>
    </source>
</evidence>
<sequence length="563" mass="63798">MGKPFTLSLSSLCLLLLSSACFAISSSKLNECQLNNLNALEPDHRVESEGGLIQTWNSQHPELKCAGVTVSKLTLNRNGLHLPSYSPYPRMIIIAQGKGALGVAIPGCPETFEEPQEQSNRRGSRSQKQQLQDSHQKIRHFNEGDVLVIPPGVPYWTYNTGDEPVVAISLLDTSNFNNQLDQTPRVFYLAGNPDIEYPETMQQQQQQKSHGGRKQGQHQQEEEEEGGSVLSGFSKHFLAQSFNTNEDIAEKLQSPDDERKQIVTVEGGLSVISPKWQEQQDEDEDEDEDDEDEQIPSHPPRRPSHGKREQDEDEDEDEDKPRPSRPSQGKREQDQDEDEDEDEDEDQPRKSREWRSKKTQPRRPRQEEPRERGCETRNGVEENICTLKLHENIARPSRADFYNPKAGRISTLNSLTLPALRQFQLSAQYVVLYKNGIYSPHWNLNANSVIYVTRGQGKVRVVNCQGNAVFDGELRRGQLLVVPQNFVVAEQAGEQGFEYIVFKTHHNAVTSYLKDVFRAIPSEVLAHSYNLRQSQVSELKYEGNWGPLVNPESQQGSPRVKVA</sequence>
<evidence type="ECO:0000256" key="12">
    <source>
        <dbReference type="SAM" id="MobiDB-lite"/>
    </source>
</evidence>
<evidence type="ECO:0000256" key="6">
    <source>
        <dbReference type="ARBA" id="ARBA00022729"/>
    </source>
</evidence>
<dbReference type="FunFam" id="2.60.120.10:FF:000124">
    <property type="entry name" value="Glycinin G5"/>
    <property type="match status" value="1"/>
</dbReference>
<feature type="domain" description="Cupin type-1" evidence="13">
    <location>
        <begin position="37"/>
        <end position="250"/>
    </location>
</feature>
<keyword evidence="9 11" id="KW-0708">Seed storage protein</keyword>
<organism evidence="14 15">
    <name type="scientific">Glycine soja</name>
    <name type="common">Wild soybean</name>
    <dbReference type="NCBI Taxonomy" id="3848"/>
    <lineage>
        <taxon>Eukaryota</taxon>
        <taxon>Viridiplantae</taxon>
        <taxon>Streptophyta</taxon>
        <taxon>Embryophyta</taxon>
        <taxon>Tracheophyta</taxon>
        <taxon>Spermatophyta</taxon>
        <taxon>Magnoliopsida</taxon>
        <taxon>eudicotyledons</taxon>
        <taxon>Gunneridae</taxon>
        <taxon>Pentapetalae</taxon>
        <taxon>rosids</taxon>
        <taxon>fabids</taxon>
        <taxon>Fabales</taxon>
        <taxon>Fabaceae</taxon>
        <taxon>Papilionoideae</taxon>
        <taxon>50 kb inversion clade</taxon>
        <taxon>NPAAA clade</taxon>
        <taxon>indigoferoid/millettioid clade</taxon>
        <taxon>Phaseoleae</taxon>
        <taxon>Glycine</taxon>
        <taxon>Glycine subgen. Soja</taxon>
    </lineage>
</organism>
<keyword evidence="10 11" id="KW-1015">Disulfide bond</keyword>
<keyword evidence="8" id="KW-0256">Endoplasmic reticulum</keyword>
<dbReference type="Gramene" id="XM_028326695.1">
    <property type="protein sequence ID" value="XP_028182496.1"/>
    <property type="gene ID" value="LOC114369464"/>
</dbReference>
<gene>
    <name evidence="14" type="ORF">D0Y65_025917</name>
</gene>
<evidence type="ECO:0000256" key="9">
    <source>
        <dbReference type="ARBA" id="ARBA00023129"/>
    </source>
</evidence>
<feature type="compositionally biased region" description="Acidic residues" evidence="12">
    <location>
        <begin position="334"/>
        <end position="346"/>
    </location>
</feature>
<feature type="region of interest" description="Disordered" evidence="12">
    <location>
        <begin position="199"/>
        <end position="228"/>
    </location>
</feature>
<evidence type="ECO:0000256" key="1">
    <source>
        <dbReference type="ARBA" id="ARBA00004240"/>
    </source>
</evidence>
<evidence type="ECO:0000313" key="15">
    <source>
        <dbReference type="Proteomes" id="UP000289340"/>
    </source>
</evidence>
<dbReference type="PANTHER" id="PTHR31189:SF63">
    <property type="entry name" value="GLYCININ G5"/>
    <property type="match status" value="1"/>
</dbReference>
<dbReference type="InterPro" id="IPR014710">
    <property type="entry name" value="RmlC-like_jellyroll"/>
</dbReference>
<comment type="subunit">
    <text evidence="4 11">Hexamer; each subunit is composed of an acidic and a basic chain derived from a single precursor and linked by a disulfide bond.</text>
</comment>
<keyword evidence="7 11" id="KW-0758">Storage protein</keyword>
<dbReference type="GO" id="GO:0000326">
    <property type="term" value="C:protein storage vacuole"/>
    <property type="evidence" value="ECO:0007669"/>
    <property type="project" value="UniProtKB-SubCell"/>
</dbReference>
<protein>
    <submittedName>
        <fullName evidence="14">Glycinin G4</fullName>
    </submittedName>
</protein>
<keyword evidence="15" id="KW-1185">Reference proteome</keyword>
<proteinExistence type="inferred from homology"/>